<dbReference type="InterPro" id="IPR001509">
    <property type="entry name" value="Epimerase_deHydtase"/>
</dbReference>
<dbReference type="Proteomes" id="UP000199754">
    <property type="component" value="Plasmid pSMR1-2"/>
</dbReference>
<name>A0A221K7R7_9RHOB</name>
<dbReference type="InterPro" id="IPR036291">
    <property type="entry name" value="NAD(P)-bd_dom_sf"/>
</dbReference>
<dbReference type="PANTHER" id="PTHR43103">
    <property type="entry name" value="NUCLEOSIDE-DIPHOSPHATE-SUGAR EPIMERASE"/>
    <property type="match status" value="1"/>
</dbReference>
<evidence type="ECO:0000259" key="3">
    <source>
        <dbReference type="Pfam" id="PF01370"/>
    </source>
</evidence>
<reference evidence="4 5" key="1">
    <citation type="submission" date="2017-07" db="EMBL/GenBank/DDBJ databases">
        <title>Genome Sequence of Sulfitobacter pseudonitzschiae Strain SMR1 Isolated from a culture of the Diatom Skeletonema marinoi.</title>
        <authorList>
            <person name="Topel M."/>
            <person name="Pinder M.I.M."/>
            <person name="Johansson O.N."/>
            <person name="Kourtchenko O."/>
            <person name="Godhe A."/>
            <person name="Clarke A.K."/>
        </authorList>
    </citation>
    <scope>NUCLEOTIDE SEQUENCE [LARGE SCALE GENOMIC DNA]</scope>
    <source>
        <strain evidence="4 5">SMR1</strain>
        <plasmid evidence="4 5">pSMR1-2</plasmid>
    </source>
</reference>
<protein>
    <submittedName>
        <fullName evidence="4">Putative epimerase/dehydratase</fullName>
    </submittedName>
</protein>
<feature type="domain" description="NAD-dependent epimerase/dehydratase" evidence="3">
    <location>
        <begin position="32"/>
        <end position="207"/>
    </location>
</feature>
<keyword evidence="1" id="KW-0521">NADP</keyword>
<evidence type="ECO:0000313" key="4">
    <source>
        <dbReference type="EMBL" id="ASM74920.1"/>
    </source>
</evidence>
<geneLocation type="plasmid" evidence="4 5">
    <name>pSMR1-2</name>
</geneLocation>
<dbReference type="EMBL" id="CP022417">
    <property type="protein sequence ID" value="ASM74920.1"/>
    <property type="molecule type" value="Genomic_DNA"/>
</dbReference>
<sequence length="346" mass="36282">MVQETSLGGGDFFTKTYDLVGCLEDAEDMIHVLITGAGGFLGQRLVSSLLAQGRLGGQAIGRITLADRRLPELPNAKGVEIVGREGDLSDRAYLAALVADGFDALFHFASLLTIEAEQNSGLAWDVSVESLRYLIETAEGAPKVIYASSIAIFGGALPEEVGDDVVPLPQTTYGTQKAICELLIADHSRLGRIDGCCLRLPIVVTRPGAPAAAISDRVAGILREPLTGHDLAAPLAPETPVPIVSAGAAISAFLTLVDLPAEALPPKRAFNLPALTVTVAEMVAAGVRKGAKGAVTYAPDTQVQRIVDGWPRRFTSVAAARLGIGPDTDIEAVIDDFQSQKESHNG</sequence>
<dbReference type="Gene3D" id="3.90.25.10">
    <property type="entry name" value="UDP-galactose 4-epimerase, domain 1"/>
    <property type="match status" value="1"/>
</dbReference>
<keyword evidence="2" id="KW-0119">Carbohydrate metabolism</keyword>
<dbReference type="PANTHER" id="PTHR43103:SF3">
    <property type="entry name" value="ADP-L-GLYCERO-D-MANNO-HEPTOSE-6-EPIMERASE"/>
    <property type="match status" value="1"/>
</dbReference>
<dbReference type="Pfam" id="PF01370">
    <property type="entry name" value="Epimerase"/>
    <property type="match status" value="1"/>
</dbReference>
<accession>A0A221K7R7</accession>
<keyword evidence="5" id="KW-1185">Reference proteome</keyword>
<gene>
    <name evidence="4" type="ORF">SULPSESMR1_04001</name>
</gene>
<dbReference type="KEGG" id="spse:SULPSESMR1_04001"/>
<proteinExistence type="predicted"/>
<keyword evidence="4" id="KW-0614">Plasmid</keyword>
<dbReference type="Gene3D" id="3.40.50.720">
    <property type="entry name" value="NAD(P)-binding Rossmann-like Domain"/>
    <property type="match status" value="1"/>
</dbReference>
<evidence type="ECO:0000256" key="2">
    <source>
        <dbReference type="ARBA" id="ARBA00023277"/>
    </source>
</evidence>
<dbReference type="AlphaFoldDB" id="A0A221K7R7"/>
<evidence type="ECO:0000313" key="5">
    <source>
        <dbReference type="Proteomes" id="UP000199754"/>
    </source>
</evidence>
<organism evidence="4 5">
    <name type="scientific">Pseudosulfitobacter pseudonitzschiae</name>
    <dbReference type="NCBI Taxonomy" id="1402135"/>
    <lineage>
        <taxon>Bacteria</taxon>
        <taxon>Pseudomonadati</taxon>
        <taxon>Pseudomonadota</taxon>
        <taxon>Alphaproteobacteria</taxon>
        <taxon>Rhodobacterales</taxon>
        <taxon>Roseobacteraceae</taxon>
        <taxon>Pseudosulfitobacter</taxon>
    </lineage>
</organism>
<dbReference type="SUPFAM" id="SSF51735">
    <property type="entry name" value="NAD(P)-binding Rossmann-fold domains"/>
    <property type="match status" value="1"/>
</dbReference>
<evidence type="ECO:0000256" key="1">
    <source>
        <dbReference type="ARBA" id="ARBA00022857"/>
    </source>
</evidence>